<dbReference type="EMBL" id="HBIN01004169">
    <property type="protein sequence ID" value="CAE0432592.1"/>
    <property type="molecule type" value="Transcribed_RNA"/>
</dbReference>
<organism evidence="3">
    <name type="scientific">Aplanochytrium stocchinoi</name>
    <dbReference type="NCBI Taxonomy" id="215587"/>
    <lineage>
        <taxon>Eukaryota</taxon>
        <taxon>Sar</taxon>
        <taxon>Stramenopiles</taxon>
        <taxon>Bigyra</taxon>
        <taxon>Labyrinthulomycetes</taxon>
        <taxon>Thraustochytrida</taxon>
        <taxon>Thraustochytriidae</taxon>
        <taxon>Aplanochytrium</taxon>
    </lineage>
</organism>
<dbReference type="AlphaFoldDB" id="A0A7S3PDW5"/>
<keyword evidence="2" id="KW-0812">Transmembrane</keyword>
<evidence type="ECO:0000313" key="3">
    <source>
        <dbReference type="EMBL" id="CAE0432592.1"/>
    </source>
</evidence>
<protein>
    <recommendedName>
        <fullName evidence="4">Selenoprotein S</fullName>
    </recommendedName>
</protein>
<sequence length="143" mass="16599">MWGPWSSGRGDSLYLESWAFLQMYGWHLFGLLLVCLFFVQKFRDYQEWSSKNNRFLADSKKLELDRARERARQLQHERYLQTLKEKGGEAPSISELEKQKKKKKTTSTGNGSSLSSYRSNNFDNQPAGRRWGADRRRGRGGGG</sequence>
<feature type="region of interest" description="Disordered" evidence="1">
    <location>
        <begin position="78"/>
        <end position="143"/>
    </location>
</feature>
<feature type="compositionally biased region" description="Low complexity" evidence="1">
    <location>
        <begin position="106"/>
        <end position="116"/>
    </location>
</feature>
<evidence type="ECO:0000256" key="2">
    <source>
        <dbReference type="SAM" id="Phobius"/>
    </source>
</evidence>
<feature type="transmembrane region" description="Helical" evidence="2">
    <location>
        <begin position="20"/>
        <end position="39"/>
    </location>
</feature>
<gene>
    <name evidence="3" type="ORF">ASTO00021_LOCUS2915</name>
</gene>
<accession>A0A7S3PDW5</accession>
<evidence type="ECO:0000256" key="1">
    <source>
        <dbReference type="SAM" id="MobiDB-lite"/>
    </source>
</evidence>
<reference evidence="3" key="1">
    <citation type="submission" date="2021-01" db="EMBL/GenBank/DDBJ databases">
        <authorList>
            <person name="Corre E."/>
            <person name="Pelletier E."/>
            <person name="Niang G."/>
            <person name="Scheremetjew M."/>
            <person name="Finn R."/>
            <person name="Kale V."/>
            <person name="Holt S."/>
            <person name="Cochrane G."/>
            <person name="Meng A."/>
            <person name="Brown T."/>
            <person name="Cohen L."/>
        </authorList>
    </citation>
    <scope>NUCLEOTIDE SEQUENCE</scope>
    <source>
        <strain evidence="3">GSBS06</strain>
    </source>
</reference>
<evidence type="ECO:0008006" key="4">
    <source>
        <dbReference type="Google" id="ProtNLM"/>
    </source>
</evidence>
<proteinExistence type="predicted"/>
<keyword evidence="2" id="KW-0472">Membrane</keyword>
<keyword evidence="2" id="KW-1133">Transmembrane helix</keyword>
<name>A0A7S3PDW5_9STRA</name>
<feature type="compositionally biased region" description="Basic and acidic residues" evidence="1">
    <location>
        <begin position="78"/>
        <end position="88"/>
    </location>
</feature>